<sequence length="514" mass="52556">MNGAESLVRSLLASDVDVCFTNPGTSEMHFVAALDHVPGMRSILALFEGVATGAADGYWRMARKPASTLLHLGPGLANGLSNLHNAKKAGSGVVNIVGEHASTHIALDAPLTADIEGIARPVSQWVQTSLSTADVGADAARAVQAARTAPGQVATLILPGDTAWTEGGAVAGPLAPPAPEAVAGDLLDRAAATLAQEGALLLLGGGALTAENLELAGRIATATGCALMGEWASARTERGAGRVNIPRVPYPIDQALQALAPYDKIVLMGAREPVGFFAYPGKPARLTRPDVSFVPLASADMDLSAALEALAQATGAAAEVPELTPAGLPDLPALSPLTPDSMAPVIARAICEGAIVVDETVTSGRSLGPVTAGAPPHSWLQNCGGSIGYGMAVSIGAAVACPDRKVLALISDGSGMYMPQALWTMAREGLDITVLIFANRAYQILRGELTNVGVQNPGPRAIDMLSLDRPALNWAEMARGMGVEASRVEDTAQLDQALAAAMATPGPVLIEALM</sequence>
<dbReference type="Gene3D" id="3.40.50.970">
    <property type="match status" value="2"/>
</dbReference>
<dbReference type="SUPFAM" id="SSF52518">
    <property type="entry name" value="Thiamin diphosphate-binding fold (THDP-binding)"/>
    <property type="match status" value="2"/>
</dbReference>
<dbReference type="Pfam" id="PF02775">
    <property type="entry name" value="TPP_enzyme_C"/>
    <property type="match status" value="1"/>
</dbReference>
<dbReference type="NCBIfam" id="NF005760">
    <property type="entry name" value="PRK07586.1"/>
    <property type="match status" value="1"/>
</dbReference>
<dbReference type="InterPro" id="IPR012001">
    <property type="entry name" value="Thiamin_PyroP_enz_TPP-bd_dom"/>
</dbReference>
<proteinExistence type="inferred from homology"/>
<dbReference type="Proteomes" id="UP001243757">
    <property type="component" value="Unassembled WGS sequence"/>
</dbReference>
<comment type="similarity">
    <text evidence="1">Belongs to the TPP enzyme family.</text>
</comment>
<evidence type="ECO:0000313" key="5">
    <source>
        <dbReference type="EMBL" id="MDK3019492.1"/>
    </source>
</evidence>
<dbReference type="PANTHER" id="PTHR18968">
    <property type="entry name" value="THIAMINE PYROPHOSPHATE ENZYMES"/>
    <property type="match status" value="1"/>
</dbReference>
<evidence type="ECO:0000259" key="4">
    <source>
        <dbReference type="Pfam" id="PF02776"/>
    </source>
</evidence>
<dbReference type="EMBL" id="JASNJD010000015">
    <property type="protein sequence ID" value="MDK3019492.1"/>
    <property type="molecule type" value="Genomic_DNA"/>
</dbReference>
<gene>
    <name evidence="5" type="ORF">QO033_17565</name>
</gene>
<dbReference type="CDD" id="cd07035">
    <property type="entry name" value="TPP_PYR_POX_like"/>
    <property type="match status" value="1"/>
</dbReference>
<dbReference type="CDD" id="cd02002">
    <property type="entry name" value="TPP_BFDC"/>
    <property type="match status" value="1"/>
</dbReference>
<feature type="domain" description="Thiamine pyrophosphate enzyme N-terminal TPP-binding" evidence="4">
    <location>
        <begin position="1"/>
        <end position="106"/>
    </location>
</feature>
<evidence type="ECO:0000256" key="1">
    <source>
        <dbReference type="ARBA" id="ARBA00007812"/>
    </source>
</evidence>
<dbReference type="Pfam" id="PF02776">
    <property type="entry name" value="TPP_enzyme_N"/>
    <property type="match status" value="1"/>
</dbReference>
<name>A0ABT7F4F2_9RHOB</name>
<evidence type="ECO:0000313" key="6">
    <source>
        <dbReference type="Proteomes" id="UP001243757"/>
    </source>
</evidence>
<dbReference type="InterPro" id="IPR011766">
    <property type="entry name" value="TPP_enzyme_TPP-bd"/>
</dbReference>
<feature type="domain" description="Thiamine pyrophosphate enzyme TPP-binding" evidence="3">
    <location>
        <begin position="375"/>
        <end position="511"/>
    </location>
</feature>
<evidence type="ECO:0000259" key="3">
    <source>
        <dbReference type="Pfam" id="PF02775"/>
    </source>
</evidence>
<protein>
    <submittedName>
        <fullName evidence="5">Acetolactate synthase large subunit</fullName>
    </submittedName>
</protein>
<dbReference type="InterPro" id="IPR029061">
    <property type="entry name" value="THDP-binding"/>
</dbReference>
<evidence type="ECO:0000256" key="2">
    <source>
        <dbReference type="ARBA" id="ARBA00023052"/>
    </source>
</evidence>
<dbReference type="PANTHER" id="PTHR18968:SF86">
    <property type="entry name" value="ACETOLACTATE SYNTHASE LARGE SUBUNIT ILVX-RELATED"/>
    <property type="match status" value="1"/>
</dbReference>
<keyword evidence="6" id="KW-1185">Reference proteome</keyword>
<dbReference type="InterPro" id="IPR045229">
    <property type="entry name" value="TPP_enz"/>
</dbReference>
<accession>A0ABT7F4F2</accession>
<reference evidence="5 6" key="1">
    <citation type="submission" date="2023-05" db="EMBL/GenBank/DDBJ databases">
        <title>Pseudodonghicola sp. nov.</title>
        <authorList>
            <person name="Huang J."/>
        </authorList>
    </citation>
    <scope>NUCLEOTIDE SEQUENCE [LARGE SCALE GENOMIC DNA]</scope>
    <source>
        <strain evidence="5 6">IC7</strain>
    </source>
</reference>
<keyword evidence="2" id="KW-0786">Thiamine pyrophosphate</keyword>
<comment type="caution">
    <text evidence="5">The sequence shown here is derived from an EMBL/GenBank/DDBJ whole genome shotgun (WGS) entry which is preliminary data.</text>
</comment>
<dbReference type="RefSeq" id="WP_284482265.1">
    <property type="nucleotide sequence ID" value="NZ_JASNJD010000015.1"/>
</dbReference>
<organism evidence="5 6">
    <name type="scientific">Pseudodonghicola flavimaris</name>
    <dbReference type="NCBI Taxonomy" id="3050036"/>
    <lineage>
        <taxon>Bacteria</taxon>
        <taxon>Pseudomonadati</taxon>
        <taxon>Pseudomonadota</taxon>
        <taxon>Alphaproteobacteria</taxon>
        <taxon>Rhodobacterales</taxon>
        <taxon>Paracoccaceae</taxon>
        <taxon>Pseudodonghicola</taxon>
    </lineage>
</organism>